<evidence type="ECO:0000259" key="8">
    <source>
        <dbReference type="PROSITE" id="PS50016"/>
    </source>
</evidence>
<dbReference type="InterPro" id="IPR047365">
    <property type="entry name" value="Tudor_AtPTM-like"/>
</dbReference>
<feature type="region of interest" description="Disordered" evidence="7">
    <location>
        <begin position="1610"/>
        <end position="1632"/>
    </location>
</feature>
<dbReference type="InterPro" id="IPR056618">
    <property type="entry name" value="Chromo_PTM"/>
</dbReference>
<feature type="domain" description="DDT" evidence="9">
    <location>
        <begin position="409"/>
        <end position="469"/>
    </location>
</feature>
<dbReference type="CDD" id="cd20401">
    <property type="entry name" value="Tudor_AtPTM-like"/>
    <property type="match status" value="1"/>
</dbReference>
<dbReference type="CDD" id="cd15489">
    <property type="entry name" value="PHD_SF"/>
    <property type="match status" value="1"/>
</dbReference>
<dbReference type="PROSITE" id="PS01359">
    <property type="entry name" value="ZF_PHD_1"/>
    <property type="match status" value="1"/>
</dbReference>
<dbReference type="PROSITE" id="PS50827">
    <property type="entry name" value="DDT"/>
    <property type="match status" value="1"/>
</dbReference>
<gene>
    <name evidence="10" type="ORF">CEPIT_LOCUS16340</name>
</gene>
<dbReference type="GO" id="GO:0008270">
    <property type="term" value="F:zinc ion binding"/>
    <property type="evidence" value="ECO:0007669"/>
    <property type="project" value="UniProtKB-KW"/>
</dbReference>
<dbReference type="InterPro" id="IPR013083">
    <property type="entry name" value="Znf_RING/FYVE/PHD"/>
</dbReference>
<feature type="compositionally biased region" description="Basic and acidic residues" evidence="7">
    <location>
        <begin position="1616"/>
        <end position="1632"/>
    </location>
</feature>
<keyword evidence="11" id="KW-1185">Reference proteome</keyword>
<dbReference type="Pfam" id="PF21743">
    <property type="entry name" value="PTM_DIR17_Tudor"/>
    <property type="match status" value="1"/>
</dbReference>
<dbReference type="GO" id="GO:0005634">
    <property type="term" value="C:nucleus"/>
    <property type="evidence" value="ECO:0007669"/>
    <property type="project" value="UniProtKB-SubCell"/>
</dbReference>
<reference evidence="10" key="1">
    <citation type="submission" date="2022-07" db="EMBL/GenBank/DDBJ databases">
        <authorList>
            <person name="Macas J."/>
            <person name="Novak P."/>
            <person name="Neumann P."/>
        </authorList>
    </citation>
    <scope>NUCLEOTIDE SEQUENCE</scope>
</reference>
<comment type="subcellular location">
    <subcellularLocation>
        <location evidence="1">Nucleus</location>
    </subcellularLocation>
</comment>
<dbReference type="InterPro" id="IPR019787">
    <property type="entry name" value="Znf_PHD-finger"/>
</dbReference>
<feature type="domain" description="PHD-type" evidence="8">
    <location>
        <begin position="605"/>
        <end position="652"/>
    </location>
</feature>
<dbReference type="SUPFAM" id="SSF57903">
    <property type="entry name" value="FYVE/PHD zinc finger"/>
    <property type="match status" value="2"/>
</dbReference>
<keyword evidence="2" id="KW-0479">Metal-binding</keyword>
<evidence type="ECO:0000256" key="3">
    <source>
        <dbReference type="ARBA" id="ARBA00022771"/>
    </source>
</evidence>
<dbReference type="InterPro" id="IPR018501">
    <property type="entry name" value="DDT_dom"/>
</dbReference>
<keyword evidence="4" id="KW-0862">Zinc</keyword>
<evidence type="ECO:0000256" key="4">
    <source>
        <dbReference type="ARBA" id="ARBA00022833"/>
    </source>
</evidence>
<dbReference type="EMBL" id="CAMAPF010000121">
    <property type="protein sequence ID" value="CAH9103210.1"/>
    <property type="molecule type" value="Genomic_DNA"/>
</dbReference>
<proteinExistence type="predicted"/>
<evidence type="ECO:0000259" key="9">
    <source>
        <dbReference type="PROSITE" id="PS50827"/>
    </source>
</evidence>
<dbReference type="Pfam" id="PF24294">
    <property type="entry name" value="Chromo_PTM"/>
    <property type="match status" value="1"/>
</dbReference>
<evidence type="ECO:0000256" key="7">
    <source>
        <dbReference type="SAM" id="MobiDB-lite"/>
    </source>
</evidence>
<dbReference type="Pfam" id="PF00628">
    <property type="entry name" value="PHD"/>
    <property type="match status" value="1"/>
</dbReference>
<evidence type="ECO:0000256" key="2">
    <source>
        <dbReference type="ARBA" id="ARBA00022723"/>
    </source>
</evidence>
<feature type="region of interest" description="Disordered" evidence="7">
    <location>
        <begin position="64"/>
        <end position="100"/>
    </location>
</feature>
<dbReference type="Proteomes" id="UP001152523">
    <property type="component" value="Unassembled WGS sequence"/>
</dbReference>
<evidence type="ECO:0000313" key="11">
    <source>
        <dbReference type="Proteomes" id="UP001152523"/>
    </source>
</evidence>
<evidence type="ECO:0000256" key="6">
    <source>
        <dbReference type="PROSITE-ProRule" id="PRU00146"/>
    </source>
</evidence>
<dbReference type="PANTHER" id="PTHR46508">
    <property type="entry name" value="PHD FINGER FAMILY PROTEIN"/>
    <property type="match status" value="1"/>
</dbReference>
<dbReference type="SMART" id="SM00571">
    <property type="entry name" value="DDT"/>
    <property type="match status" value="1"/>
</dbReference>
<accession>A0AAV0DKT1</accession>
<evidence type="ECO:0000256" key="5">
    <source>
        <dbReference type="ARBA" id="ARBA00023242"/>
    </source>
</evidence>
<feature type="region of interest" description="Disordered" evidence="7">
    <location>
        <begin position="1443"/>
        <end position="1465"/>
    </location>
</feature>
<dbReference type="PROSITE" id="PS50016">
    <property type="entry name" value="ZF_PHD_2"/>
    <property type="match status" value="1"/>
</dbReference>
<sequence length="1645" mass="182425">MDQYLGRTVQKKFKRFGVFTGTVKSYDSESGFFEVVYEDGDSEELGLSELAPLLEGSEAAEANLTGKSSRVGRKPKKRRLVERTGNAEANESGKGLNFPDCSPGFRKTQNGGLNFNSDNNHHGGFNLDLNDGLNLNNDSSVRGVDLDLNINEGLDLNKGVEFNPGDDLGNDKMTLKRANSIPMNMDENGGIDRNIEKNESLGCAPKLIEAMSRSFDLNLGLDEETKNLDTDGNVNLKRITISQDNEETQTDENGSLAKAICCNSVENLSVNLCGGLVENRFEDDGSEGADIQFADVAILRDGLGSGTCSGAQKGTPVRKRRLLPDAPHGMTDTVLRRSTRRAREALSPQDSIPQAVVSDEGIDHLSSPSLSVVSDEKITTSGHEVLEDQSVLPPKPVLPPSSNNLDLLGISVLDIFSLYVFLRSFSSMLFLSPFELESFVASIKCSTPTVLFDSIHVSLLQMLRKHLETLSSEGSQSASKCLRSLNWDLLDTITWPIFMVEYLLMHSSGLKSGFDLCHLKLFECDYYKQSASVKIDILRCLCDDVIEIEVIRSELSKRTVLSEANNDLDQSIKFSILKKRRAAVDAAAGSCLTEELGDEPADGNSDECCLCKMDGNLICCDGCPAAFHSKCVGIVNSLLPEGDWFCPECVIHRKVPWMKVACSVRGAELLGIDPYGRLYFNCCSYLLVSDSWDDESSFRYYHRNDLPAILRVLKLSEIGYDTLLNSISRLWDVSSVNNEAKSYPDSQHTVICSGIPAIPMQHSNHMFGGGNPGKMLMIPPCTDDLGCDKPETVNPSTKMESLSGCPEGPANVFQTSVSNQNSNGTGMSDNSELSRNIENGNNLFEEANANGCISTRDGSWKSSSEAIIPKLQCIDTYMNFYSFARTSSAIVEHLNHKPLDNKTIQNALKSEDEVISSQLKAISNKSTDFYWPNIQKLNDSSRKEKCGWCYSCRAPECERDCLFVMNATSLDQERISIEALGVSLRKNGECHLIDLICHILCMEKRLHGLLLGSWLNPMYSQIWQKGVLNACDVPSLRVLLLKLESNLRELALSANWFKHVDSIATLGSACHIVTSSSRVSSRHVIMKKKARRSEQESNPSSNAGSGLGLLWWRGGRLSRQIFSWKVLPRSLACKAARLGGCKKIPGVLYPDGSDFAKRSKSVAWKAAVETSKSVEQLALQVRDLDANIRWSDIENANILSIVDKEFQKSMRFFKKVVIRKKCSEGPVVKYLLDFGKRRFIPDIVVKYGSKLEESSSEKKKYWLEETYVPLHLLKGFEEKRIARKSSKMTSSNIRENKIIVKKPFKNKGFSYLFSKAEKAENYQCGHCNKGVLISEAVSCSDCKGFFHKRHVKRSGSAFASECIYTCHKCRDGKHLKSKAKKVKPIAKKSTKTSKTLRSVCPTTKIKGTKDKQQSHSQNTIKVSVVVPLRRSVRTAKILHVQEKKANKKVGRPRKKKTRSRKGTFKKPADVVLQKKRTQFCRIYWLNGLLLSQKPNDERVELFRRKGLIVLPGELGDAIDSPKCSLCSELESTPNVNYIACELCGDWFHGNAFGLTSETIGCLIGFKCHKCRCKSAPVCASVHLIRSEVFKPADLSDTKLEISNATSVEVKVPSHAQSKESSPEKIHDSDGRDAAMLELVGKSNGY</sequence>
<keyword evidence="3 6" id="KW-0863">Zinc-finger</keyword>
<dbReference type="SMART" id="SM00249">
    <property type="entry name" value="PHD"/>
    <property type="match status" value="3"/>
</dbReference>
<dbReference type="Pfam" id="PF02791">
    <property type="entry name" value="DDT"/>
    <property type="match status" value="1"/>
</dbReference>
<dbReference type="PANTHER" id="PTHR46508:SF5">
    <property type="entry name" value="PHD-FINGER AND DNA BINDING DOMAIN-CONTAINING PROTEIN"/>
    <property type="match status" value="1"/>
</dbReference>
<comment type="caution">
    <text evidence="10">The sequence shown here is derived from an EMBL/GenBank/DDBJ whole genome shotgun (WGS) entry which is preliminary data.</text>
</comment>
<dbReference type="InterPro" id="IPR011011">
    <property type="entry name" value="Znf_FYVE_PHD"/>
</dbReference>
<evidence type="ECO:0000256" key="1">
    <source>
        <dbReference type="ARBA" id="ARBA00004123"/>
    </source>
</evidence>
<keyword evidence="5" id="KW-0539">Nucleus</keyword>
<dbReference type="InterPro" id="IPR019786">
    <property type="entry name" value="Zinc_finger_PHD-type_CS"/>
</dbReference>
<feature type="compositionally biased region" description="Basic residues" evidence="7">
    <location>
        <begin position="70"/>
        <end position="80"/>
    </location>
</feature>
<feature type="compositionally biased region" description="Basic residues" evidence="7">
    <location>
        <begin position="1445"/>
        <end position="1464"/>
    </location>
</feature>
<dbReference type="InterPro" id="IPR001965">
    <property type="entry name" value="Znf_PHD"/>
</dbReference>
<dbReference type="Gene3D" id="3.30.40.10">
    <property type="entry name" value="Zinc/RING finger domain, C3HC4 (zinc finger)"/>
    <property type="match status" value="2"/>
</dbReference>
<protein>
    <submittedName>
        <fullName evidence="10">Uncharacterized protein</fullName>
    </submittedName>
</protein>
<evidence type="ECO:0000313" key="10">
    <source>
        <dbReference type="EMBL" id="CAH9103210.1"/>
    </source>
</evidence>
<organism evidence="10 11">
    <name type="scientific">Cuscuta epithymum</name>
    <dbReference type="NCBI Taxonomy" id="186058"/>
    <lineage>
        <taxon>Eukaryota</taxon>
        <taxon>Viridiplantae</taxon>
        <taxon>Streptophyta</taxon>
        <taxon>Embryophyta</taxon>
        <taxon>Tracheophyta</taxon>
        <taxon>Spermatophyta</taxon>
        <taxon>Magnoliopsida</taxon>
        <taxon>eudicotyledons</taxon>
        <taxon>Gunneridae</taxon>
        <taxon>Pentapetalae</taxon>
        <taxon>asterids</taxon>
        <taxon>lamiids</taxon>
        <taxon>Solanales</taxon>
        <taxon>Convolvulaceae</taxon>
        <taxon>Cuscuteae</taxon>
        <taxon>Cuscuta</taxon>
        <taxon>Cuscuta subgen. Cuscuta</taxon>
    </lineage>
</organism>
<name>A0AAV0DKT1_9ASTE</name>